<gene>
    <name evidence="6" type="ORF">SVIO_012040</name>
</gene>
<dbReference type="InterPro" id="IPR036388">
    <property type="entry name" value="WH-like_DNA-bd_sf"/>
</dbReference>
<evidence type="ECO:0000259" key="5">
    <source>
        <dbReference type="PROSITE" id="PS50995"/>
    </source>
</evidence>
<dbReference type="Pfam" id="PF12802">
    <property type="entry name" value="MarR_2"/>
    <property type="match status" value="1"/>
</dbReference>
<dbReference type="Proteomes" id="UP000301309">
    <property type="component" value="Unassembled WGS sequence"/>
</dbReference>
<name>A0A4D4KMT0_STRVO</name>
<evidence type="ECO:0000256" key="4">
    <source>
        <dbReference type="SAM" id="MobiDB-lite"/>
    </source>
</evidence>
<dbReference type="EMBL" id="BJHW01000001">
    <property type="protein sequence ID" value="GDY50581.1"/>
    <property type="molecule type" value="Genomic_DNA"/>
</dbReference>
<dbReference type="InterPro" id="IPR039422">
    <property type="entry name" value="MarR/SlyA-like"/>
</dbReference>
<dbReference type="Gene3D" id="1.10.10.10">
    <property type="entry name" value="Winged helix-like DNA-binding domain superfamily/Winged helix DNA-binding domain"/>
    <property type="match status" value="1"/>
</dbReference>
<keyword evidence="2" id="KW-0238">DNA-binding</keyword>
<dbReference type="PANTHER" id="PTHR33164:SF57">
    <property type="entry name" value="MARR-FAMILY TRANSCRIPTIONAL REGULATOR"/>
    <property type="match status" value="1"/>
</dbReference>
<dbReference type="PANTHER" id="PTHR33164">
    <property type="entry name" value="TRANSCRIPTIONAL REGULATOR, MARR FAMILY"/>
    <property type="match status" value="1"/>
</dbReference>
<dbReference type="SUPFAM" id="SSF46785">
    <property type="entry name" value="Winged helix' DNA-binding domain"/>
    <property type="match status" value="1"/>
</dbReference>
<reference evidence="6 7" key="1">
    <citation type="journal article" date="2020" name="Int. J. Syst. Evol. Microbiol.">
        <title>Reclassification of Streptomyces castelarensis and Streptomyces sporoclivatus as later heterotypic synonyms of Streptomyces antimycoticus.</title>
        <authorList>
            <person name="Komaki H."/>
            <person name="Tamura T."/>
        </authorList>
    </citation>
    <scope>NUCLEOTIDE SEQUENCE [LARGE SCALE GENOMIC DNA]</scope>
    <source>
        <strain evidence="6 7">NBRC 13459</strain>
    </source>
</reference>
<dbReference type="GO" id="GO:0003677">
    <property type="term" value="F:DNA binding"/>
    <property type="evidence" value="ECO:0007669"/>
    <property type="project" value="UniProtKB-KW"/>
</dbReference>
<dbReference type="PRINTS" id="PR00598">
    <property type="entry name" value="HTHMARR"/>
</dbReference>
<dbReference type="AlphaFoldDB" id="A0A4D4KMT0"/>
<dbReference type="PROSITE" id="PS01117">
    <property type="entry name" value="HTH_MARR_1"/>
    <property type="match status" value="1"/>
</dbReference>
<feature type="region of interest" description="Disordered" evidence="4">
    <location>
        <begin position="172"/>
        <end position="199"/>
    </location>
</feature>
<dbReference type="InterPro" id="IPR000835">
    <property type="entry name" value="HTH_MarR-typ"/>
</dbReference>
<dbReference type="GO" id="GO:0003700">
    <property type="term" value="F:DNA-binding transcription factor activity"/>
    <property type="evidence" value="ECO:0007669"/>
    <property type="project" value="InterPro"/>
</dbReference>
<keyword evidence="1" id="KW-0805">Transcription regulation</keyword>
<accession>A0A4D4KMT0</accession>
<evidence type="ECO:0000313" key="7">
    <source>
        <dbReference type="Proteomes" id="UP000301309"/>
    </source>
</evidence>
<dbReference type="InterPro" id="IPR036390">
    <property type="entry name" value="WH_DNA-bd_sf"/>
</dbReference>
<dbReference type="GO" id="GO:0006950">
    <property type="term" value="P:response to stress"/>
    <property type="evidence" value="ECO:0007669"/>
    <property type="project" value="TreeGrafter"/>
</dbReference>
<evidence type="ECO:0000256" key="1">
    <source>
        <dbReference type="ARBA" id="ARBA00023015"/>
    </source>
</evidence>
<evidence type="ECO:0000313" key="6">
    <source>
        <dbReference type="EMBL" id="GDY50581.1"/>
    </source>
</evidence>
<feature type="domain" description="HTH marR-type" evidence="5">
    <location>
        <begin position="18"/>
        <end position="163"/>
    </location>
</feature>
<dbReference type="InterPro" id="IPR023187">
    <property type="entry name" value="Tscrpt_reg_MarR-type_CS"/>
</dbReference>
<comment type="caution">
    <text evidence="6">The sequence shown here is derived from an EMBL/GenBank/DDBJ whole genome shotgun (WGS) entry which is preliminary data.</text>
</comment>
<proteinExistence type="predicted"/>
<keyword evidence="7" id="KW-1185">Reference proteome</keyword>
<evidence type="ECO:0000256" key="3">
    <source>
        <dbReference type="ARBA" id="ARBA00023163"/>
    </source>
</evidence>
<protein>
    <recommendedName>
        <fullName evidence="5">HTH marR-type domain-containing protein</fullName>
    </recommendedName>
</protein>
<dbReference type="SMART" id="SM00347">
    <property type="entry name" value="HTH_MARR"/>
    <property type="match status" value="1"/>
</dbReference>
<evidence type="ECO:0000256" key="2">
    <source>
        <dbReference type="ARBA" id="ARBA00023125"/>
    </source>
</evidence>
<organism evidence="6 7">
    <name type="scientific">Streptomyces violaceusniger</name>
    <dbReference type="NCBI Taxonomy" id="68280"/>
    <lineage>
        <taxon>Bacteria</taxon>
        <taxon>Bacillati</taxon>
        <taxon>Actinomycetota</taxon>
        <taxon>Actinomycetes</taxon>
        <taxon>Kitasatosporales</taxon>
        <taxon>Streptomycetaceae</taxon>
        <taxon>Streptomyces</taxon>
        <taxon>Streptomyces violaceusniger group</taxon>
    </lineage>
</organism>
<keyword evidence="3" id="KW-0804">Transcription</keyword>
<dbReference type="PROSITE" id="PS50995">
    <property type="entry name" value="HTH_MARR_2"/>
    <property type="match status" value="1"/>
</dbReference>
<sequence length="199" mass="21797">MRCQGRWWRRTLVSVSDRDEELRGLDAVLRELRHARYGLYGPLVRERFLGGLPEGVTPTGYRVLRFVEASTPPPPTVSDIAALLLSDRARAVRVVDRLAAAGLVTRVRDTVDRRIRRVALTDTGRRHVALAAARRTRLLGEAIADWPDEDLARLTDYLERLNASVARHLPMSGEPGVSGASEALGGSEASGVPGVSGDR</sequence>